<dbReference type="GO" id="GO:0022857">
    <property type="term" value="F:transmembrane transporter activity"/>
    <property type="evidence" value="ECO:0007669"/>
    <property type="project" value="InterPro"/>
</dbReference>
<feature type="transmembrane region" description="Helical" evidence="6">
    <location>
        <begin position="84"/>
        <end position="102"/>
    </location>
</feature>
<evidence type="ECO:0000256" key="6">
    <source>
        <dbReference type="SAM" id="Phobius"/>
    </source>
</evidence>
<feature type="transmembrane region" description="Helical" evidence="6">
    <location>
        <begin position="108"/>
        <end position="132"/>
    </location>
</feature>
<dbReference type="AlphaFoldDB" id="A0A0U1HT31"/>
<feature type="transmembrane region" description="Helical" evidence="6">
    <location>
        <begin position="324"/>
        <end position="344"/>
    </location>
</feature>
<gene>
    <name evidence="8" type="primary">qacA</name>
    <name evidence="8" type="ORF">ERS008555_02026</name>
</gene>
<feature type="transmembrane region" description="Helical" evidence="6">
    <location>
        <begin position="242"/>
        <end position="264"/>
    </location>
</feature>
<dbReference type="InterPro" id="IPR020846">
    <property type="entry name" value="MFS_dom"/>
</dbReference>
<protein>
    <submittedName>
        <fullName evidence="8">Putative MFS Superfamily multidrug efflux transporter</fullName>
    </submittedName>
</protein>
<feature type="transmembrane region" description="Helical" evidence="6">
    <location>
        <begin position="171"/>
        <end position="190"/>
    </location>
</feature>
<dbReference type="CDD" id="cd17321">
    <property type="entry name" value="MFS_MMR_MDR_like"/>
    <property type="match status" value="1"/>
</dbReference>
<dbReference type="RefSeq" id="WP_050534963.1">
    <property type="nucleotide sequence ID" value="NZ_CABIHO010000091.1"/>
</dbReference>
<feature type="transmembrane region" description="Helical" evidence="6">
    <location>
        <begin position="289"/>
        <end position="312"/>
    </location>
</feature>
<evidence type="ECO:0000256" key="5">
    <source>
        <dbReference type="ARBA" id="ARBA00023136"/>
    </source>
</evidence>
<dbReference type="InterPro" id="IPR036259">
    <property type="entry name" value="MFS_trans_sf"/>
</dbReference>
<dbReference type="PROSITE" id="PS50850">
    <property type="entry name" value="MFS"/>
    <property type="match status" value="1"/>
</dbReference>
<dbReference type="SUPFAM" id="SSF103473">
    <property type="entry name" value="MFS general substrate transporter"/>
    <property type="match status" value="1"/>
</dbReference>
<organism evidence="8 9">
    <name type="scientific">Yersinia rohdei</name>
    <dbReference type="NCBI Taxonomy" id="29485"/>
    <lineage>
        <taxon>Bacteria</taxon>
        <taxon>Pseudomonadati</taxon>
        <taxon>Pseudomonadota</taxon>
        <taxon>Gammaproteobacteria</taxon>
        <taxon>Enterobacterales</taxon>
        <taxon>Yersiniaceae</taxon>
        <taxon>Yersinia</taxon>
    </lineage>
</organism>
<feature type="domain" description="Major facilitator superfamily (MFS) profile" evidence="7">
    <location>
        <begin position="19"/>
        <end position="461"/>
    </location>
</feature>
<feature type="transmembrane region" description="Helical" evidence="6">
    <location>
        <begin position="379"/>
        <end position="404"/>
    </location>
</feature>
<evidence type="ECO:0000313" key="8">
    <source>
        <dbReference type="EMBL" id="CQI90265.1"/>
    </source>
</evidence>
<dbReference type="PANTHER" id="PTHR42718:SF9">
    <property type="entry name" value="MAJOR FACILITATOR SUPERFAMILY MULTIDRUG TRANSPORTER MFSC"/>
    <property type="match status" value="1"/>
</dbReference>
<keyword evidence="4 6" id="KW-1133">Transmembrane helix</keyword>
<dbReference type="Gene3D" id="1.20.1250.20">
    <property type="entry name" value="MFS general substrate transporter like domains"/>
    <property type="match status" value="2"/>
</dbReference>
<dbReference type="InterPro" id="IPR011701">
    <property type="entry name" value="MFS"/>
</dbReference>
<dbReference type="EMBL" id="CTKE01000008">
    <property type="protein sequence ID" value="CQI90265.1"/>
    <property type="molecule type" value="Genomic_DNA"/>
</dbReference>
<evidence type="ECO:0000256" key="4">
    <source>
        <dbReference type="ARBA" id="ARBA00022989"/>
    </source>
</evidence>
<sequence>MAKQSTHRTAAEVKESWVPMITIALAQILMSFNVASLPVALGGMVKSFNVPPTTIATAIVMYSLSVAGFVMLGAKLNQRFGPLVVFRSTVLLFGIAQVMMTFSPNVTVMISAQALSGLAGAALVPALVALIAENYRGTQQATALGALGSARAGAGVAAFLIGGALGTYIGWRPAFGILIVLSVIIFVLSFRLKSDQGRPEVSIDVMGVILAASAIILLSFGFNNLNRWGFGLARDGAPFDLLGFSPAPFMIVLGIVLGQAFVVWTRRRQEQGKTPLLALEVMTSPTEKAAVFAMFAVVALEAMLNFSVPLYIQIVQGSTPMATAIAMMPFNLSVFFSAMLIVRFYKQLTPRKIGRYGFITCTIALLWLAFVVRNNWSEFAVMFGLVVFGLAQGALVTLLFNVLVSASPKELAGDVGSLRGTTNNLANAIGTAVAGALLVGLLSANVIRGVAETPILTSEIQAQVNMDSINFVSNDRLQSLLAQTTATPEQVAEAVRVNEEARLRSLKFGLLIMALLSLLAIFPAGRLPDYLPGELPADNLDRKARK</sequence>
<keyword evidence="2" id="KW-0813">Transport</keyword>
<dbReference type="OrthoDB" id="9781976at2"/>
<keyword evidence="5 6" id="KW-0472">Membrane</keyword>
<evidence type="ECO:0000256" key="3">
    <source>
        <dbReference type="ARBA" id="ARBA00022692"/>
    </source>
</evidence>
<feature type="transmembrane region" description="Helical" evidence="6">
    <location>
        <begin position="53"/>
        <end position="72"/>
    </location>
</feature>
<name>A0A0U1HT31_YERRO</name>
<keyword evidence="3 6" id="KW-0812">Transmembrane</keyword>
<accession>A0A0U1HT31</accession>
<reference evidence="8 9" key="1">
    <citation type="submission" date="2015-03" db="EMBL/GenBank/DDBJ databases">
        <authorList>
            <person name="Murphy D."/>
        </authorList>
    </citation>
    <scope>NUCLEOTIDE SEQUENCE [LARGE SCALE GENOMIC DNA]</scope>
    <source>
        <strain evidence="8 9">68/02</strain>
    </source>
</reference>
<evidence type="ECO:0000259" key="7">
    <source>
        <dbReference type="PROSITE" id="PS50850"/>
    </source>
</evidence>
<comment type="subcellular location">
    <subcellularLocation>
        <location evidence="1">Membrane</location>
        <topology evidence="1">Multi-pass membrane protein</topology>
    </subcellularLocation>
</comment>
<dbReference type="Proteomes" id="UP000042054">
    <property type="component" value="Unassembled WGS sequence"/>
</dbReference>
<feature type="transmembrane region" description="Helical" evidence="6">
    <location>
        <begin position="356"/>
        <end position="373"/>
    </location>
</feature>
<feature type="transmembrane region" description="Helical" evidence="6">
    <location>
        <begin position="202"/>
        <end position="222"/>
    </location>
</feature>
<dbReference type="PANTHER" id="PTHR42718">
    <property type="entry name" value="MAJOR FACILITATOR SUPERFAMILY MULTIDRUG TRANSPORTER MFSC"/>
    <property type="match status" value="1"/>
</dbReference>
<dbReference type="STRING" id="29485.CH64_310"/>
<proteinExistence type="predicted"/>
<feature type="transmembrane region" description="Helical" evidence="6">
    <location>
        <begin position="144"/>
        <end position="165"/>
    </location>
</feature>
<feature type="transmembrane region" description="Helical" evidence="6">
    <location>
        <begin position="21"/>
        <end position="41"/>
    </location>
</feature>
<evidence type="ECO:0000256" key="2">
    <source>
        <dbReference type="ARBA" id="ARBA00022448"/>
    </source>
</evidence>
<evidence type="ECO:0000256" key="1">
    <source>
        <dbReference type="ARBA" id="ARBA00004141"/>
    </source>
</evidence>
<evidence type="ECO:0000313" key="9">
    <source>
        <dbReference type="Proteomes" id="UP000042054"/>
    </source>
</evidence>
<dbReference type="Pfam" id="PF07690">
    <property type="entry name" value="MFS_1"/>
    <property type="match status" value="1"/>
</dbReference>
<dbReference type="GO" id="GO:0016020">
    <property type="term" value="C:membrane"/>
    <property type="evidence" value="ECO:0007669"/>
    <property type="project" value="UniProtKB-SubCell"/>
</dbReference>